<accession>G0N4H1</accession>
<gene>
    <name evidence="2" type="ORF">CAEBREN_25797</name>
</gene>
<keyword evidence="3" id="KW-1185">Reference proteome</keyword>
<evidence type="ECO:0000256" key="1">
    <source>
        <dbReference type="SAM" id="Phobius"/>
    </source>
</evidence>
<sequence length="91" mass="10249">MDTNAHSFLRRTFSSYGTTARHVHPNNGEDKWSLVLKAFCVIIGVAVLVGLICLVGMVVRLYVAEPDLSDSESYKFFLKHVAFQNNPDSFR</sequence>
<feature type="transmembrane region" description="Helical" evidence="1">
    <location>
        <begin position="34"/>
        <end position="63"/>
    </location>
</feature>
<proteinExistence type="predicted"/>
<organism evidence="3">
    <name type="scientific">Caenorhabditis brenneri</name>
    <name type="common">Nematode worm</name>
    <dbReference type="NCBI Taxonomy" id="135651"/>
    <lineage>
        <taxon>Eukaryota</taxon>
        <taxon>Metazoa</taxon>
        <taxon>Ecdysozoa</taxon>
        <taxon>Nematoda</taxon>
        <taxon>Chromadorea</taxon>
        <taxon>Rhabditida</taxon>
        <taxon>Rhabditina</taxon>
        <taxon>Rhabditomorpha</taxon>
        <taxon>Rhabditoidea</taxon>
        <taxon>Rhabditidae</taxon>
        <taxon>Peloderinae</taxon>
        <taxon>Caenorhabditis</taxon>
    </lineage>
</organism>
<dbReference type="AlphaFoldDB" id="G0N4H1"/>
<dbReference type="HOGENOM" id="CLU_2429021_0_0_1"/>
<dbReference type="Proteomes" id="UP000008068">
    <property type="component" value="Unassembled WGS sequence"/>
</dbReference>
<evidence type="ECO:0000313" key="3">
    <source>
        <dbReference type="Proteomes" id="UP000008068"/>
    </source>
</evidence>
<name>G0N4H1_CAEBE</name>
<dbReference type="InParanoid" id="G0N4H1"/>
<evidence type="ECO:0000313" key="2">
    <source>
        <dbReference type="EMBL" id="EGT52476.1"/>
    </source>
</evidence>
<reference evidence="3" key="1">
    <citation type="submission" date="2011-07" db="EMBL/GenBank/DDBJ databases">
        <authorList>
            <consortium name="Caenorhabditis brenneri Sequencing and Analysis Consortium"/>
            <person name="Wilson R.K."/>
        </authorList>
    </citation>
    <scope>NUCLEOTIDE SEQUENCE [LARGE SCALE GENOMIC DNA]</scope>
    <source>
        <strain evidence="3">PB2801</strain>
    </source>
</reference>
<keyword evidence="1" id="KW-1133">Transmembrane helix</keyword>
<keyword evidence="1" id="KW-0472">Membrane</keyword>
<dbReference type="EMBL" id="GL379837">
    <property type="protein sequence ID" value="EGT52476.1"/>
    <property type="molecule type" value="Genomic_DNA"/>
</dbReference>
<protein>
    <submittedName>
        <fullName evidence="2">Uncharacterized protein</fullName>
    </submittedName>
</protein>
<keyword evidence="1" id="KW-0812">Transmembrane</keyword>